<dbReference type="EMBL" id="DF838332">
    <property type="protein sequence ID" value="GAT42844.1"/>
    <property type="molecule type" value="Genomic_DNA"/>
</dbReference>
<reference evidence="3" key="1">
    <citation type="submission" date="2014-09" db="EMBL/GenBank/DDBJ databases">
        <title>Genome sequence of the luminous mushroom Mycena chlorophos for searching fungal bioluminescence genes.</title>
        <authorList>
            <person name="Tanaka Y."/>
            <person name="Kasuga D."/>
            <person name="Oba Y."/>
            <person name="Hase S."/>
            <person name="Sato K."/>
            <person name="Oba Y."/>
            <person name="Sakakibara Y."/>
        </authorList>
    </citation>
    <scope>NUCLEOTIDE SEQUENCE</scope>
</reference>
<evidence type="ECO:0000313" key="4">
    <source>
        <dbReference type="Proteomes" id="UP000815677"/>
    </source>
</evidence>
<sequence>MLQTFLLAAASTVLVQAKTTADPCTVATASTWVSSAAAHACEVNIPFDKERSLAVIDSNIKALPWYSLETWFEQSPNPKIPHNVNIGNLLAAVQKKTSTSGYASDWDFNIAVTDAWNREQDGHTLYSAACTEAFSYNLPFSIATLASSTSSLLANPTFIVNYDFPESGRDGLEDYYNSLKIDVRPYDGSTILAINGIPADLYLTELADASNIYDGLVGAYEGLSARYMRLMSRYSADTVSGAYTQEVGRFGQRAFYPGANSVQVELLTSKGLKSLTIPWSATFTAAGNTTASLISETCIDGASSSSRKKRDVDAKKLKRANAIPAHITRQKGVVRPDDQAPIRQQASPVSSSRASPGNYVKPNLTSFGHVTTLDLYQLAEHPAVGVAYFEQFEPSDGTDFDTYISGITSVLYDGINALKAAGVKHLIVDQSGNRGGYIYAGGVAMWSLFPKDLFPGFPAVFRDHNLTQAEAAAAAATQDQNSEYFYGFYRDLNYNLLTNVSQFMVPSVPQTVNGVPDAYSHMFYDDFGLASEVTNFTEPPFADMDFVIVGNGICASTCSIFSSFLALKHNVKSAVFGGQPDAGLSNTQFDGGVKGSEVTDFSSVLGELQLAGLDTNPAAPQPFPVNADLTLNFRNAIPIYNAADEKQDHILDYVWEQGTKHYQFTKEMYNKPQLVWEFVAEEFFGSH</sequence>
<keyword evidence="4" id="KW-1185">Reference proteome</keyword>
<evidence type="ECO:0000313" key="3">
    <source>
        <dbReference type="EMBL" id="GAT42844.1"/>
    </source>
</evidence>
<accession>A0ABQ0KVA4</accession>
<dbReference type="Gene3D" id="3.90.226.10">
    <property type="entry name" value="2-enoyl-CoA Hydratase, Chain A, domain 1"/>
    <property type="match status" value="1"/>
</dbReference>
<organism evidence="3 4">
    <name type="scientific">Mycena chlorophos</name>
    <name type="common">Agaric fungus</name>
    <name type="synonym">Agaricus chlorophos</name>
    <dbReference type="NCBI Taxonomy" id="658473"/>
    <lineage>
        <taxon>Eukaryota</taxon>
        <taxon>Fungi</taxon>
        <taxon>Dikarya</taxon>
        <taxon>Basidiomycota</taxon>
        <taxon>Agaricomycotina</taxon>
        <taxon>Agaricomycetes</taxon>
        <taxon>Agaricomycetidae</taxon>
        <taxon>Agaricales</taxon>
        <taxon>Marasmiineae</taxon>
        <taxon>Mycenaceae</taxon>
        <taxon>Mycena</taxon>
    </lineage>
</organism>
<name>A0ABQ0KVA4_MYCCL</name>
<feature type="region of interest" description="Disordered" evidence="1">
    <location>
        <begin position="331"/>
        <end position="355"/>
    </location>
</feature>
<keyword evidence="2" id="KW-0732">Signal</keyword>
<dbReference type="SUPFAM" id="SSF52096">
    <property type="entry name" value="ClpP/crotonase"/>
    <property type="match status" value="1"/>
</dbReference>
<protein>
    <recommendedName>
        <fullName evidence="5">Tail specific protease domain-containing protein</fullName>
    </recommendedName>
</protein>
<evidence type="ECO:0000256" key="2">
    <source>
        <dbReference type="SAM" id="SignalP"/>
    </source>
</evidence>
<feature type="chain" id="PRO_5045751507" description="Tail specific protease domain-containing protein" evidence="2">
    <location>
        <begin position="18"/>
        <end position="687"/>
    </location>
</feature>
<dbReference type="PANTHER" id="PTHR37049:SF4">
    <property type="entry name" value="RHODANESE DOMAIN-CONTAINING PROTEIN"/>
    <property type="match status" value="1"/>
</dbReference>
<evidence type="ECO:0008006" key="5">
    <source>
        <dbReference type="Google" id="ProtNLM"/>
    </source>
</evidence>
<gene>
    <name evidence="3" type="ORF">MCHLO_00541</name>
</gene>
<proteinExistence type="predicted"/>
<dbReference type="InterPro" id="IPR029045">
    <property type="entry name" value="ClpP/crotonase-like_dom_sf"/>
</dbReference>
<dbReference type="InterPro" id="IPR052766">
    <property type="entry name" value="S41A_metabolite_peptidase"/>
</dbReference>
<feature type="signal peptide" evidence="2">
    <location>
        <begin position="1"/>
        <end position="17"/>
    </location>
</feature>
<feature type="compositionally biased region" description="Polar residues" evidence="1">
    <location>
        <begin position="342"/>
        <end position="355"/>
    </location>
</feature>
<evidence type="ECO:0000256" key="1">
    <source>
        <dbReference type="SAM" id="MobiDB-lite"/>
    </source>
</evidence>
<dbReference type="PANTHER" id="PTHR37049">
    <property type="entry name" value="PEPTIDASE S41 FAMILY PROTEIN"/>
    <property type="match status" value="1"/>
</dbReference>
<dbReference type="Proteomes" id="UP000815677">
    <property type="component" value="Unassembled WGS sequence"/>
</dbReference>